<dbReference type="OrthoDB" id="7054907at2"/>
<comment type="caution">
    <text evidence="3">The sequence shown here is derived from an EMBL/GenBank/DDBJ whole genome shotgun (WGS) entry which is preliminary data.</text>
</comment>
<accession>M0QII9</accession>
<proteinExistence type="predicted"/>
<dbReference type="InterPro" id="IPR011251">
    <property type="entry name" value="Luciferase-like_dom"/>
</dbReference>
<dbReference type="SUPFAM" id="SSF51679">
    <property type="entry name" value="Bacterial luciferase-like"/>
    <property type="match status" value="1"/>
</dbReference>
<dbReference type="InterPro" id="IPR050564">
    <property type="entry name" value="F420-G6PD/mer"/>
</dbReference>
<keyword evidence="1" id="KW-0560">Oxidoreductase</keyword>
<feature type="domain" description="Luciferase-like" evidence="2">
    <location>
        <begin position="11"/>
        <end position="291"/>
    </location>
</feature>
<protein>
    <submittedName>
        <fullName evidence="3">Putative F420-dependent oxidoreductase</fullName>
    </submittedName>
</protein>
<name>M0QII9_9ACTN</name>
<evidence type="ECO:0000256" key="1">
    <source>
        <dbReference type="ARBA" id="ARBA00023002"/>
    </source>
</evidence>
<reference evidence="3 4" key="1">
    <citation type="submission" date="2013-01" db="EMBL/GenBank/DDBJ databases">
        <title>Whole genome shotgun sequence of Gordonia soli NBRC 108243.</title>
        <authorList>
            <person name="Isaki-Nakamura S."/>
            <person name="Hosoyama A."/>
            <person name="Tsuchikane K."/>
            <person name="Ando Y."/>
            <person name="Baba S."/>
            <person name="Ohji S."/>
            <person name="Hamada M."/>
            <person name="Tamura T."/>
            <person name="Yamazoe A."/>
            <person name="Yamazaki S."/>
            <person name="Fujita N."/>
        </authorList>
    </citation>
    <scope>NUCLEOTIDE SEQUENCE [LARGE SCALE GENOMIC DNA]</scope>
    <source>
        <strain evidence="3 4">NBRC 108243</strain>
    </source>
</reference>
<dbReference type="RefSeq" id="WP_007620554.1">
    <property type="nucleotide sequence ID" value="NZ_BANX01000015.1"/>
</dbReference>
<dbReference type="InterPro" id="IPR036661">
    <property type="entry name" value="Luciferase-like_sf"/>
</dbReference>
<dbReference type="PANTHER" id="PTHR43244:SF1">
    <property type="entry name" value="5,10-METHYLENETETRAHYDROMETHANOPTERIN REDUCTASE"/>
    <property type="match status" value="1"/>
</dbReference>
<dbReference type="Proteomes" id="UP000011666">
    <property type="component" value="Unassembled WGS sequence"/>
</dbReference>
<dbReference type="STRING" id="1223545.GS4_15_00700"/>
<dbReference type="PANTHER" id="PTHR43244">
    <property type="match status" value="1"/>
</dbReference>
<sequence>MEISLSVPGVSTFDAMVDAARSASEAGLSGVWLNQVDGWDALTAVAALSAHAPDLGWGTSIVPTFTRHPLVLASQALTIQAATGNRFSLGVGPSHPAIIEGGYGVSYRRPATHTSEYLSVLRPLLRGERVTHTGEWFGLDGAVQAPGVVEPEVLLSALGPRMLRIAGELADGTIVVWVRPDHIAQVIRPALLAAADAAGRGATPKVIAGVIATVTDRSSEVRAEIDAALGFAGDLPAYRSLLDRQGLSAVTDTVLIGSADEVEAGIADFRDAGVDELIVSVWGSEPAETVDVLRGVVAREQSIAR</sequence>
<evidence type="ECO:0000259" key="2">
    <source>
        <dbReference type="Pfam" id="PF00296"/>
    </source>
</evidence>
<dbReference type="GO" id="GO:0016705">
    <property type="term" value="F:oxidoreductase activity, acting on paired donors, with incorporation or reduction of molecular oxygen"/>
    <property type="evidence" value="ECO:0007669"/>
    <property type="project" value="InterPro"/>
</dbReference>
<dbReference type="AlphaFoldDB" id="M0QII9"/>
<dbReference type="eggNOG" id="COG2141">
    <property type="taxonomic scope" value="Bacteria"/>
</dbReference>
<dbReference type="EMBL" id="BANX01000015">
    <property type="protein sequence ID" value="GAC68420.1"/>
    <property type="molecule type" value="Genomic_DNA"/>
</dbReference>
<evidence type="ECO:0000313" key="4">
    <source>
        <dbReference type="Proteomes" id="UP000011666"/>
    </source>
</evidence>
<dbReference type="Pfam" id="PF00296">
    <property type="entry name" value="Bac_luciferase"/>
    <property type="match status" value="1"/>
</dbReference>
<dbReference type="InterPro" id="IPR019910">
    <property type="entry name" value="Lucif-like_OxRdtase_MSMEG_4879"/>
</dbReference>
<evidence type="ECO:0000313" key="3">
    <source>
        <dbReference type="EMBL" id="GAC68420.1"/>
    </source>
</evidence>
<organism evidence="3 4">
    <name type="scientific">Gordonia soli NBRC 108243</name>
    <dbReference type="NCBI Taxonomy" id="1223545"/>
    <lineage>
        <taxon>Bacteria</taxon>
        <taxon>Bacillati</taxon>
        <taxon>Actinomycetota</taxon>
        <taxon>Actinomycetes</taxon>
        <taxon>Mycobacteriales</taxon>
        <taxon>Gordoniaceae</taxon>
        <taxon>Gordonia</taxon>
    </lineage>
</organism>
<gene>
    <name evidence="3" type="ORF">GS4_15_00700</name>
</gene>
<dbReference type="CDD" id="cd01097">
    <property type="entry name" value="Tetrahydromethanopterin_reductase"/>
    <property type="match status" value="1"/>
</dbReference>
<dbReference type="Gene3D" id="3.20.20.30">
    <property type="entry name" value="Luciferase-like domain"/>
    <property type="match status" value="1"/>
</dbReference>
<keyword evidence="4" id="KW-1185">Reference proteome</keyword>
<dbReference type="NCBIfam" id="TIGR03564">
    <property type="entry name" value="F420_MSMEG_4879"/>
    <property type="match status" value="1"/>
</dbReference>